<reference evidence="3 5" key="2">
    <citation type="submission" date="2020-07" db="EMBL/GenBank/DDBJ databases">
        <title>Sequencing the genomes of 1000 actinobacteria strains.</title>
        <authorList>
            <person name="Klenk H.-P."/>
        </authorList>
    </citation>
    <scope>NUCLEOTIDE SEQUENCE [LARGE SCALE GENOMIC DNA]</scope>
    <source>
        <strain evidence="3 5">DSM 10309</strain>
    </source>
</reference>
<dbReference type="Proteomes" id="UP000522688">
    <property type="component" value="Unassembled WGS sequence"/>
</dbReference>
<name>A0A7W3PI15_9MICO</name>
<dbReference type="OrthoDB" id="5165900at2"/>
<evidence type="ECO:0000259" key="1">
    <source>
        <dbReference type="Pfam" id="PF13524"/>
    </source>
</evidence>
<accession>A0A7W3PI15</accession>
<dbReference type="EMBL" id="JACGWW010000001">
    <property type="protein sequence ID" value="MBA8812292.1"/>
    <property type="molecule type" value="Genomic_DNA"/>
</dbReference>
<dbReference type="InterPro" id="IPR055259">
    <property type="entry name" value="YkvP/CgeB_Glyco_trans-like"/>
</dbReference>
<comment type="caution">
    <text evidence="3">The sequence shown here is derived from an EMBL/GenBank/DDBJ whole genome shotgun (WGS) entry which is preliminary data.</text>
</comment>
<dbReference type="Pfam" id="PF13524">
    <property type="entry name" value="Glyco_trans_1_2"/>
    <property type="match status" value="1"/>
</dbReference>
<dbReference type="RefSeq" id="WP_146854489.1">
    <property type="nucleotide sequence ID" value="NZ_BAAAHR010000002.1"/>
</dbReference>
<sequence>MGLTTRVRSALGLVRRPRTALTRLAAPVARRAAERERLADEQAIPRADLDAATVSVLLTVRQDHLHVTQDRVDRLRRSLPSSELQIVVSGYLVPEKSPPWRWRAPALDGATWAGRGLAPSWEAAYTRSLPLLRGATTVVVDGALEIEPVTVVGLLDAYAERGGVVQAVVQSKDDVVVSAGAVRHRPGDPYESLFRGFPIEDVRLAAESRVTAADQPAFATATAELAPAPRTGHQATAISAVTGRIPGGASFVVAGRLNRVGKVQRGLETPSDTALLAGLRPAGEAAAVLESAGFTVDPSRSLRDDDGRSTVIGGRIDPRFTVVEGLPRLRWSIKIAASAGPLGDTWGDVYFADDLADELRELGQRVVIDRRHSHRRAVSDQLDDVSLVIRGLESPEPRADVTSLLWVISHPDQVTGDEIAPYDRVFAASARWAAETSARTGRRIDPLLQATDPARFHPGEPVDDLASDVLFVGSTRGEFRPLVREAVSAGADLAVYGGGWADHIDPRFVRGPFLPNDTLSAAYRSARIVLNDHWADMAESGFISNRLFDAVASGARVVSDPVAGLDELFGDSVVQVGSDTDMAAALDPARVWPTDAERHARALAVGAEHSFAHRARTLLEAALEARAR</sequence>
<reference evidence="2 4" key="1">
    <citation type="submission" date="2019-07" db="EMBL/GenBank/DDBJ databases">
        <title>Whole genome shotgun sequence of Frigoribacterium faeni NBRC 103066.</title>
        <authorList>
            <person name="Hosoyama A."/>
            <person name="Uohara A."/>
            <person name="Ohji S."/>
            <person name="Ichikawa N."/>
        </authorList>
    </citation>
    <scope>NUCLEOTIDE SEQUENCE [LARGE SCALE GENOMIC DNA]</scope>
    <source>
        <strain evidence="2 4">NBRC 103066</strain>
    </source>
</reference>
<protein>
    <recommendedName>
        <fullName evidence="1">Spore protein YkvP/CgeB glycosyl transferase-like domain-containing protein</fullName>
    </recommendedName>
</protein>
<organism evidence="3 5">
    <name type="scientific">Frigoribacterium faeni</name>
    <dbReference type="NCBI Taxonomy" id="145483"/>
    <lineage>
        <taxon>Bacteria</taxon>
        <taxon>Bacillati</taxon>
        <taxon>Actinomycetota</taxon>
        <taxon>Actinomycetes</taxon>
        <taxon>Micrococcales</taxon>
        <taxon>Microbacteriaceae</taxon>
        <taxon>Frigoribacterium</taxon>
    </lineage>
</organism>
<keyword evidence="4" id="KW-1185">Reference proteome</keyword>
<evidence type="ECO:0000313" key="5">
    <source>
        <dbReference type="Proteomes" id="UP000522688"/>
    </source>
</evidence>
<dbReference type="EMBL" id="BJUV01000012">
    <property type="protein sequence ID" value="GEK83136.1"/>
    <property type="molecule type" value="Genomic_DNA"/>
</dbReference>
<dbReference type="AlphaFoldDB" id="A0A7W3PI15"/>
<evidence type="ECO:0000313" key="2">
    <source>
        <dbReference type="EMBL" id="GEK83136.1"/>
    </source>
</evidence>
<dbReference type="Proteomes" id="UP000321154">
    <property type="component" value="Unassembled WGS sequence"/>
</dbReference>
<evidence type="ECO:0000313" key="4">
    <source>
        <dbReference type="Proteomes" id="UP000321154"/>
    </source>
</evidence>
<gene>
    <name evidence="3" type="ORF">FB463_000516</name>
    <name evidence="2" type="ORF">FFA01_14450</name>
</gene>
<feature type="domain" description="Spore protein YkvP/CgeB glycosyl transferase-like" evidence="1">
    <location>
        <begin position="483"/>
        <end position="620"/>
    </location>
</feature>
<proteinExistence type="predicted"/>
<evidence type="ECO:0000313" key="3">
    <source>
        <dbReference type="EMBL" id="MBA8812292.1"/>
    </source>
</evidence>